<reference evidence="3 4" key="1">
    <citation type="submission" date="2024-03" db="EMBL/GenBank/DDBJ databases">
        <title>Complete genome sequence of the green alga Chloropicon roscoffensis RCC1871.</title>
        <authorList>
            <person name="Lemieux C."/>
            <person name="Pombert J.-F."/>
            <person name="Otis C."/>
            <person name="Turmel M."/>
        </authorList>
    </citation>
    <scope>NUCLEOTIDE SEQUENCE [LARGE SCALE GENOMIC DNA]</scope>
    <source>
        <strain evidence="3 4">RCC1871</strain>
    </source>
</reference>
<evidence type="ECO:0000313" key="3">
    <source>
        <dbReference type="EMBL" id="WZN58846.1"/>
    </source>
</evidence>
<comment type="similarity">
    <text evidence="1">Belongs to the PET191 family.</text>
</comment>
<protein>
    <submittedName>
        <fullName evidence="3">Cytochrome c oxidase assembly protein</fullName>
    </submittedName>
</protein>
<gene>
    <name evidence="3" type="ORF">HKI87_01g03700</name>
</gene>
<dbReference type="GO" id="GO:0033617">
    <property type="term" value="P:mitochondrial respiratory chain complex IV assembly"/>
    <property type="evidence" value="ECO:0007669"/>
    <property type="project" value="TreeGrafter"/>
</dbReference>
<dbReference type="AlphaFoldDB" id="A0AAX4NZG0"/>
<organism evidence="3 4">
    <name type="scientific">Chloropicon roscoffensis</name>
    <dbReference type="NCBI Taxonomy" id="1461544"/>
    <lineage>
        <taxon>Eukaryota</taxon>
        <taxon>Viridiplantae</taxon>
        <taxon>Chlorophyta</taxon>
        <taxon>Chloropicophyceae</taxon>
        <taxon>Chloropicales</taxon>
        <taxon>Chloropicaceae</taxon>
        <taxon>Chloropicon</taxon>
    </lineage>
</organism>
<dbReference type="Pfam" id="PF10203">
    <property type="entry name" value="Pet191_N"/>
    <property type="match status" value="1"/>
</dbReference>
<dbReference type="EMBL" id="CP151501">
    <property type="protein sequence ID" value="WZN58846.1"/>
    <property type="molecule type" value="Genomic_DNA"/>
</dbReference>
<evidence type="ECO:0000313" key="4">
    <source>
        <dbReference type="Proteomes" id="UP001472866"/>
    </source>
</evidence>
<dbReference type="PANTHER" id="PTHR28627:SF1">
    <property type="entry name" value="CYTOCHROME C OXIDASE ASSEMBLY FACTOR 5"/>
    <property type="match status" value="1"/>
</dbReference>
<dbReference type="InterPro" id="IPR018793">
    <property type="entry name" value="Cyt_c_oxidase_assmbl_Pet191"/>
</dbReference>
<name>A0AAX4NZG0_9CHLO</name>
<dbReference type="Proteomes" id="UP001472866">
    <property type="component" value="Chromosome 01"/>
</dbReference>
<evidence type="ECO:0000256" key="2">
    <source>
        <dbReference type="ARBA" id="ARBA00023157"/>
    </source>
</evidence>
<proteinExistence type="inferred from homology"/>
<keyword evidence="2" id="KW-1015">Disulfide bond</keyword>
<dbReference type="PROSITE" id="PS51808">
    <property type="entry name" value="CHCH"/>
    <property type="match status" value="1"/>
</dbReference>
<evidence type="ECO:0000256" key="1">
    <source>
        <dbReference type="ARBA" id="ARBA00007785"/>
    </source>
</evidence>
<accession>A0AAX4NZG0</accession>
<dbReference type="PANTHER" id="PTHR28627">
    <property type="entry name" value="CYTOCHROME C OXIDASE ASSEMBLY FACTOR 5"/>
    <property type="match status" value="1"/>
</dbReference>
<dbReference type="GO" id="GO:0005739">
    <property type="term" value="C:mitochondrion"/>
    <property type="evidence" value="ECO:0007669"/>
    <property type="project" value="TreeGrafter"/>
</dbReference>
<sequence>MPSACAGVMQDLAKCIAESKCIKEEKRSIEECVKRVDECNALRYTYAECKRGQVNMRSRIQGSKGY</sequence>
<keyword evidence="4" id="KW-1185">Reference proteome</keyword>